<proteinExistence type="predicted"/>
<dbReference type="Proteomes" id="UP000282311">
    <property type="component" value="Unassembled WGS sequence"/>
</dbReference>
<dbReference type="EMBL" id="RBAH01000025">
    <property type="protein sequence ID" value="RKN74163.1"/>
    <property type="molecule type" value="Genomic_DNA"/>
</dbReference>
<keyword evidence="2" id="KW-1185">Reference proteome</keyword>
<evidence type="ECO:0000313" key="1">
    <source>
        <dbReference type="EMBL" id="RKN74163.1"/>
    </source>
</evidence>
<dbReference type="AlphaFoldDB" id="A0A3B0BK13"/>
<accession>A0A3B0BK13</accession>
<sequence length="66" mass="7556">MDELLELKTDLRRLTVELIGKCKYCSLISSDVHYKTPIYCTKFTGDIHPTCVDIHTCLACQEYKGT</sequence>
<reference evidence="1 2" key="1">
    <citation type="journal article" date="2007" name="Int. J. Syst. Evol. Microbiol.">
        <title>Paenibacillus ginsengarvi sp. nov., isolated from soil from ginseng cultivation.</title>
        <authorList>
            <person name="Yoon M.H."/>
            <person name="Ten L.N."/>
            <person name="Im W.T."/>
        </authorList>
    </citation>
    <scope>NUCLEOTIDE SEQUENCE [LARGE SCALE GENOMIC DNA]</scope>
    <source>
        <strain evidence="1 2">KCTC 13059</strain>
    </source>
</reference>
<protein>
    <submittedName>
        <fullName evidence="1">Uncharacterized protein</fullName>
    </submittedName>
</protein>
<dbReference type="RefSeq" id="WP_120750433.1">
    <property type="nucleotide sequence ID" value="NZ_RBAH01000025.1"/>
</dbReference>
<name>A0A3B0BK13_9BACL</name>
<comment type="caution">
    <text evidence="1">The sequence shown here is derived from an EMBL/GenBank/DDBJ whole genome shotgun (WGS) entry which is preliminary data.</text>
</comment>
<evidence type="ECO:0000313" key="2">
    <source>
        <dbReference type="Proteomes" id="UP000282311"/>
    </source>
</evidence>
<dbReference type="OrthoDB" id="2625604at2"/>
<organism evidence="1 2">
    <name type="scientific">Paenibacillus ginsengarvi</name>
    <dbReference type="NCBI Taxonomy" id="400777"/>
    <lineage>
        <taxon>Bacteria</taxon>
        <taxon>Bacillati</taxon>
        <taxon>Bacillota</taxon>
        <taxon>Bacilli</taxon>
        <taxon>Bacillales</taxon>
        <taxon>Paenibacillaceae</taxon>
        <taxon>Paenibacillus</taxon>
    </lineage>
</organism>
<gene>
    <name evidence="1" type="ORF">D7M11_27320</name>
</gene>